<proteinExistence type="predicted"/>
<protein>
    <submittedName>
        <fullName evidence="1">Uncharacterized protein</fullName>
    </submittedName>
</protein>
<gene>
    <name evidence="1" type="ORF">UFOVP169_12</name>
</gene>
<reference evidence="1" key="1">
    <citation type="submission" date="2020-05" db="EMBL/GenBank/DDBJ databases">
        <authorList>
            <person name="Chiriac C."/>
            <person name="Salcher M."/>
            <person name="Ghai R."/>
            <person name="Kavagutti S V."/>
        </authorList>
    </citation>
    <scope>NUCLEOTIDE SEQUENCE</scope>
</reference>
<dbReference type="EMBL" id="LR798219">
    <property type="protein sequence ID" value="CAB5194475.1"/>
    <property type="molecule type" value="Genomic_DNA"/>
</dbReference>
<accession>A0A6J7WAX1</accession>
<name>A0A6J7WAX1_9CAUD</name>
<sequence>MQHLNWTELNVQISGMTEKQVMRMIEVELATHRRASHLTRLHQRYCKLRDARERDEILSGAR</sequence>
<evidence type="ECO:0000313" key="1">
    <source>
        <dbReference type="EMBL" id="CAB5194475.1"/>
    </source>
</evidence>
<organism evidence="1">
    <name type="scientific">uncultured Caudovirales phage</name>
    <dbReference type="NCBI Taxonomy" id="2100421"/>
    <lineage>
        <taxon>Viruses</taxon>
        <taxon>Duplodnaviria</taxon>
        <taxon>Heunggongvirae</taxon>
        <taxon>Uroviricota</taxon>
        <taxon>Caudoviricetes</taxon>
        <taxon>Peduoviridae</taxon>
        <taxon>Maltschvirus</taxon>
        <taxon>Maltschvirus maltsch</taxon>
    </lineage>
</organism>